<gene>
    <name evidence="1" type="ORF">SAMN05428964_10541</name>
</gene>
<dbReference type="AlphaFoldDB" id="A0A285TRK1"/>
<protein>
    <submittedName>
        <fullName evidence="1">Uncharacterized protein</fullName>
    </submittedName>
</protein>
<dbReference type="RefSeq" id="WP_097052621.1">
    <property type="nucleotide sequence ID" value="NZ_OBMM01000005.1"/>
</dbReference>
<reference evidence="1 2" key="1">
    <citation type="submission" date="2017-08" db="EMBL/GenBank/DDBJ databases">
        <authorList>
            <person name="de Groot N.N."/>
        </authorList>
    </citation>
    <scope>NUCLEOTIDE SEQUENCE [LARGE SCALE GENOMIC DNA]</scope>
    <source>
        <strain evidence="1 2">USBA 78</strain>
    </source>
</reference>
<name>A0A285TRK1_9PROT</name>
<sequence length="81" mass="8476">MAKNIVDHPNRLKPDAVKVGEITDPKLIAAITAELKDGTSGHPGRMSFHATGVNISAKRVVDIKGIAVLTEGADVPDATSF</sequence>
<accession>A0A285TRK1</accession>
<dbReference type="Proteomes" id="UP000219068">
    <property type="component" value="Unassembled WGS sequence"/>
</dbReference>
<evidence type="ECO:0000313" key="2">
    <source>
        <dbReference type="Proteomes" id="UP000219068"/>
    </source>
</evidence>
<evidence type="ECO:0000313" key="1">
    <source>
        <dbReference type="EMBL" id="SOC26071.1"/>
    </source>
</evidence>
<organism evidence="1 2">
    <name type="scientific">Thalassospira xiamenensis</name>
    <dbReference type="NCBI Taxonomy" id="220697"/>
    <lineage>
        <taxon>Bacteria</taxon>
        <taxon>Pseudomonadati</taxon>
        <taxon>Pseudomonadota</taxon>
        <taxon>Alphaproteobacteria</taxon>
        <taxon>Rhodospirillales</taxon>
        <taxon>Thalassospiraceae</taxon>
        <taxon>Thalassospira</taxon>
    </lineage>
</organism>
<dbReference type="EMBL" id="OBMM01000005">
    <property type="protein sequence ID" value="SOC26071.1"/>
    <property type="molecule type" value="Genomic_DNA"/>
</dbReference>
<proteinExistence type="predicted"/>